<keyword evidence="5" id="KW-0964">Secreted</keyword>
<evidence type="ECO:0000256" key="9">
    <source>
        <dbReference type="SAM" id="MobiDB-lite"/>
    </source>
</evidence>
<dbReference type="PANTHER" id="PTHR31451:SF39">
    <property type="entry name" value="MANNAN ENDO-1,4-BETA-MANNOSIDASE 1"/>
    <property type="match status" value="1"/>
</dbReference>
<name>A0A7C8ZCD6_OPUST</name>
<keyword evidence="6" id="KW-0732">Signal</keyword>
<evidence type="ECO:0000313" key="11">
    <source>
        <dbReference type="EMBL" id="MBA4639031.1"/>
    </source>
</evidence>
<dbReference type="InterPro" id="IPR017853">
    <property type="entry name" value="GH"/>
</dbReference>
<accession>A0A7C8ZCD6</accession>
<reference evidence="11" key="2">
    <citation type="submission" date="2020-07" db="EMBL/GenBank/DDBJ databases">
        <authorList>
            <person name="Vera ALvarez R."/>
            <person name="Arias-Moreno D.M."/>
            <person name="Jimenez-Jacinto V."/>
            <person name="Jimenez-Bremont J.F."/>
            <person name="Swaminathan K."/>
            <person name="Moose S.P."/>
            <person name="Guerrero-Gonzalez M.L."/>
            <person name="Marino-Ramirez L."/>
            <person name="Landsman D."/>
            <person name="Rodriguez-Kessler M."/>
            <person name="Delgado-Sanchez P."/>
        </authorList>
    </citation>
    <scope>NUCLEOTIDE SEQUENCE</scope>
    <source>
        <tissue evidence="11">Cladode</tissue>
    </source>
</reference>
<proteinExistence type="inferred from homology"/>
<dbReference type="Gene3D" id="3.20.20.80">
    <property type="entry name" value="Glycosidases"/>
    <property type="match status" value="1"/>
</dbReference>
<evidence type="ECO:0000256" key="8">
    <source>
        <dbReference type="ARBA" id="ARBA00023295"/>
    </source>
</evidence>
<keyword evidence="8 11" id="KW-0326">Glycosidase</keyword>
<dbReference type="AlphaFoldDB" id="A0A7C8ZCD6"/>
<organism evidence="11">
    <name type="scientific">Opuntia streptacantha</name>
    <name type="common">Prickly pear cactus</name>
    <name type="synonym">Opuntia cardona</name>
    <dbReference type="NCBI Taxonomy" id="393608"/>
    <lineage>
        <taxon>Eukaryota</taxon>
        <taxon>Viridiplantae</taxon>
        <taxon>Streptophyta</taxon>
        <taxon>Embryophyta</taxon>
        <taxon>Tracheophyta</taxon>
        <taxon>Spermatophyta</taxon>
        <taxon>Magnoliopsida</taxon>
        <taxon>eudicotyledons</taxon>
        <taxon>Gunneridae</taxon>
        <taxon>Pentapetalae</taxon>
        <taxon>Caryophyllales</taxon>
        <taxon>Cactineae</taxon>
        <taxon>Cactaceae</taxon>
        <taxon>Opuntioideae</taxon>
        <taxon>Opuntia</taxon>
    </lineage>
</organism>
<dbReference type="InterPro" id="IPR001547">
    <property type="entry name" value="Glyco_hydro_5"/>
</dbReference>
<keyword evidence="7 11" id="KW-0378">Hydrolase</keyword>
<reference evidence="11" key="1">
    <citation type="journal article" date="2013" name="J. Plant Res.">
        <title>Effect of fungi and light on seed germination of three Opuntia species from semiarid lands of central Mexico.</title>
        <authorList>
            <person name="Delgado-Sanchez P."/>
            <person name="Jimenez-Bremont J.F."/>
            <person name="Guerrero-Gonzalez Mde L."/>
            <person name="Flores J."/>
        </authorList>
    </citation>
    <scope>NUCLEOTIDE SEQUENCE</scope>
    <source>
        <tissue evidence="11">Cladode</tissue>
    </source>
</reference>
<dbReference type="EMBL" id="GISG01111912">
    <property type="protein sequence ID" value="MBA4639031.1"/>
    <property type="molecule type" value="Transcribed_RNA"/>
</dbReference>
<dbReference type="InterPro" id="IPR045053">
    <property type="entry name" value="MAN-like"/>
</dbReference>
<evidence type="ECO:0000256" key="4">
    <source>
        <dbReference type="ARBA" id="ARBA00012706"/>
    </source>
</evidence>
<dbReference type="GO" id="GO:0005576">
    <property type="term" value="C:extracellular region"/>
    <property type="evidence" value="ECO:0007669"/>
    <property type="project" value="UniProtKB-SubCell"/>
</dbReference>
<evidence type="ECO:0000256" key="7">
    <source>
        <dbReference type="ARBA" id="ARBA00022801"/>
    </source>
</evidence>
<comment type="subcellular location">
    <subcellularLocation>
        <location evidence="2">Secreted</location>
    </subcellularLocation>
</comment>
<sequence>MIQIVPRICCYCINRVNTISGVAYKNDPTIMAWELMNEPSCNTDPSGKTLQGWLRGMASYVKSIAGNHLLEVGLEGFYGDSTPDRKQQSNGALSSGKGKMESWN</sequence>
<comment type="similarity">
    <text evidence="3">Belongs to the glycosyl hydrolase 5 (cellulase A) family.</text>
</comment>
<dbReference type="PANTHER" id="PTHR31451">
    <property type="match status" value="1"/>
</dbReference>
<feature type="domain" description="Glycoside hydrolase family 5" evidence="10">
    <location>
        <begin position="11"/>
        <end position="81"/>
    </location>
</feature>
<comment type="catalytic activity">
    <reaction evidence="1">
        <text>Random hydrolysis of (1-&gt;4)-beta-D-mannosidic linkages in mannans, galactomannans and glucomannans.</text>
        <dbReference type="EC" id="3.2.1.78"/>
    </reaction>
</comment>
<evidence type="ECO:0000256" key="5">
    <source>
        <dbReference type="ARBA" id="ARBA00022525"/>
    </source>
</evidence>
<dbReference type="SUPFAM" id="SSF51445">
    <property type="entry name" value="(Trans)glycosidases"/>
    <property type="match status" value="1"/>
</dbReference>
<evidence type="ECO:0000256" key="2">
    <source>
        <dbReference type="ARBA" id="ARBA00004613"/>
    </source>
</evidence>
<evidence type="ECO:0000256" key="6">
    <source>
        <dbReference type="ARBA" id="ARBA00022729"/>
    </source>
</evidence>
<protein>
    <recommendedName>
        <fullName evidence="4">mannan endo-1,4-beta-mannosidase</fullName>
        <ecNumber evidence="4">3.2.1.78</ecNumber>
    </recommendedName>
</protein>
<dbReference type="Pfam" id="PF26410">
    <property type="entry name" value="GH5_mannosidase"/>
    <property type="match status" value="1"/>
</dbReference>
<dbReference type="EC" id="3.2.1.78" evidence="4"/>
<feature type="region of interest" description="Disordered" evidence="9">
    <location>
        <begin position="80"/>
        <end position="104"/>
    </location>
</feature>
<evidence type="ECO:0000256" key="1">
    <source>
        <dbReference type="ARBA" id="ARBA00001678"/>
    </source>
</evidence>
<evidence type="ECO:0000259" key="10">
    <source>
        <dbReference type="Pfam" id="PF26410"/>
    </source>
</evidence>
<dbReference type="GO" id="GO:0016985">
    <property type="term" value="F:mannan endo-1,4-beta-mannosidase activity"/>
    <property type="evidence" value="ECO:0007669"/>
    <property type="project" value="UniProtKB-EC"/>
</dbReference>
<evidence type="ECO:0000256" key="3">
    <source>
        <dbReference type="ARBA" id="ARBA00005641"/>
    </source>
</evidence>